<evidence type="ECO:0000313" key="3">
    <source>
        <dbReference type="Proteomes" id="UP000037784"/>
    </source>
</evidence>
<dbReference type="InterPro" id="IPR029058">
    <property type="entry name" value="AB_hydrolase_fold"/>
</dbReference>
<dbReference type="OrthoDB" id="9776685at2"/>
<feature type="domain" description="AB hydrolase-1" evidence="1">
    <location>
        <begin position="70"/>
        <end position="195"/>
    </location>
</feature>
<dbReference type="AlphaFoldDB" id="A0A0M8K839"/>
<dbReference type="PANTHER" id="PTHR43358:SF4">
    <property type="entry name" value="ALPHA_BETA HYDROLASE FOLD-1 DOMAIN-CONTAINING PROTEIN"/>
    <property type="match status" value="1"/>
</dbReference>
<dbReference type="Pfam" id="PF00561">
    <property type="entry name" value="Abhydrolase_1"/>
    <property type="match status" value="1"/>
</dbReference>
<dbReference type="PANTHER" id="PTHR43358">
    <property type="entry name" value="ALPHA/BETA-HYDROLASE"/>
    <property type="match status" value="1"/>
</dbReference>
<reference evidence="2 3" key="1">
    <citation type="journal article" date="2015" name="Genome Announc.">
        <title>Draft Genome Sequence of a Heterotrophic Facultative Anaerobic Thermophilic Bacterium, Ardenticatena maritima Strain 110ST.</title>
        <authorList>
            <person name="Kawaichi S."/>
            <person name="Yoshida T."/>
            <person name="Sako Y."/>
            <person name="Nakamura R."/>
        </authorList>
    </citation>
    <scope>NUCLEOTIDE SEQUENCE [LARGE SCALE GENOMIC DNA]</scope>
    <source>
        <strain evidence="2 3">110S</strain>
    </source>
</reference>
<dbReference type="EMBL" id="BBZA01000074">
    <property type="protein sequence ID" value="GAP62682.1"/>
    <property type="molecule type" value="Genomic_DNA"/>
</dbReference>
<reference evidence="3" key="2">
    <citation type="submission" date="2015-08" db="EMBL/GenBank/DDBJ databases">
        <title>Draft Genome Sequence of a Heterotrophic Facultative Anaerobic Bacterium Ardenticatena maritima Strain 110S.</title>
        <authorList>
            <person name="Kawaichi S."/>
            <person name="Yoshida T."/>
            <person name="Sako Y."/>
            <person name="Nakamura R."/>
        </authorList>
    </citation>
    <scope>NUCLEOTIDE SEQUENCE [LARGE SCALE GENOMIC DNA]</scope>
    <source>
        <strain evidence="3">110S</strain>
    </source>
</reference>
<dbReference type="RefSeq" id="WP_054492583.1">
    <property type="nucleotide sequence ID" value="NZ_BBZA01000074.1"/>
</dbReference>
<dbReference type="FunCoup" id="A0A0M8K839">
    <property type="interactions" value="24"/>
</dbReference>
<dbReference type="InterPro" id="IPR052920">
    <property type="entry name" value="DNA-binding_regulatory"/>
</dbReference>
<keyword evidence="3" id="KW-1185">Reference proteome</keyword>
<accession>A0A0M8K839</accession>
<protein>
    <recommendedName>
        <fullName evidence="1">AB hydrolase-1 domain-containing protein</fullName>
    </recommendedName>
</protein>
<sequence length="289" mass="32255">MSQASILATLLVPPGADWWLMRKLLARRPPDPARNPAAFGLAYEVVTFPARDGTRLMGWWMPAPEPARGTVVILHGQAGSMDGDLHYAPHLVRRGFNVLMFDFRAHGRSDGEIVTFGYWEVCDVRGALDWLAARGIERVGVWGCSMGGGVALTTAAHDARIAALVLDCPFAVLPHVVAGALRERHVPSWFADAWVRRALWLADRRLHVALRVAEPLRWAARVRVPTLMLHAGRDRFIPREDREALFAALGASVKEHWVVPEADHREIEHVAPNEYFSRIPAWFEAHLAS</sequence>
<dbReference type="InParanoid" id="A0A0M8K839"/>
<dbReference type="InterPro" id="IPR000073">
    <property type="entry name" value="AB_hydrolase_1"/>
</dbReference>
<evidence type="ECO:0000259" key="1">
    <source>
        <dbReference type="Pfam" id="PF00561"/>
    </source>
</evidence>
<proteinExistence type="predicted"/>
<evidence type="ECO:0000313" key="2">
    <source>
        <dbReference type="EMBL" id="GAP62682.1"/>
    </source>
</evidence>
<gene>
    <name evidence="2" type="ORF">ARMA_1105</name>
</gene>
<dbReference type="SUPFAM" id="SSF53474">
    <property type="entry name" value="alpha/beta-Hydrolases"/>
    <property type="match status" value="1"/>
</dbReference>
<organism evidence="2 3">
    <name type="scientific">Ardenticatena maritima</name>
    <dbReference type="NCBI Taxonomy" id="872965"/>
    <lineage>
        <taxon>Bacteria</taxon>
        <taxon>Bacillati</taxon>
        <taxon>Chloroflexota</taxon>
        <taxon>Ardenticatenia</taxon>
        <taxon>Ardenticatenales</taxon>
        <taxon>Ardenticatenaceae</taxon>
        <taxon>Ardenticatena</taxon>
    </lineage>
</organism>
<dbReference type="Gene3D" id="3.40.50.1820">
    <property type="entry name" value="alpha/beta hydrolase"/>
    <property type="match status" value="1"/>
</dbReference>
<name>A0A0M8K839_9CHLR</name>
<dbReference type="Proteomes" id="UP000037784">
    <property type="component" value="Unassembled WGS sequence"/>
</dbReference>
<comment type="caution">
    <text evidence="2">The sequence shown here is derived from an EMBL/GenBank/DDBJ whole genome shotgun (WGS) entry which is preliminary data.</text>
</comment>